<evidence type="ECO:0000256" key="12">
    <source>
        <dbReference type="ARBA" id="ARBA00022989"/>
    </source>
</evidence>
<feature type="compositionally biased region" description="Low complexity" evidence="16">
    <location>
        <begin position="693"/>
        <end position="703"/>
    </location>
</feature>
<evidence type="ECO:0000256" key="9">
    <source>
        <dbReference type="ARBA" id="ARBA00022729"/>
    </source>
</evidence>
<dbReference type="InterPro" id="IPR011098">
    <property type="entry name" value="G5_dom"/>
</dbReference>
<feature type="compositionally biased region" description="Basic and acidic residues" evidence="16">
    <location>
        <begin position="399"/>
        <end position="410"/>
    </location>
</feature>
<evidence type="ECO:0000256" key="1">
    <source>
        <dbReference type="ARBA" id="ARBA00001947"/>
    </source>
</evidence>
<feature type="transmembrane region" description="Helical" evidence="17">
    <location>
        <begin position="107"/>
        <end position="125"/>
    </location>
</feature>
<dbReference type="InterPro" id="IPR019931">
    <property type="entry name" value="LPXTG_anchor"/>
</dbReference>
<dbReference type="InterPro" id="IPR011505">
    <property type="entry name" value="Peptidase_M26_C_dom"/>
</dbReference>
<evidence type="ECO:0000256" key="7">
    <source>
        <dbReference type="ARBA" id="ARBA00022692"/>
    </source>
</evidence>
<dbReference type="GO" id="GO:0008270">
    <property type="term" value="F:zinc ion binding"/>
    <property type="evidence" value="ECO:0007669"/>
    <property type="project" value="InterPro"/>
</dbReference>
<sequence>MEKYFGEKQERFSFRKLSVGLVSATISSLFFMSVLASSSVDAQETAGVHYKYVADSELSSEEKKQLVYDIPTYVENDDETYYLVYKLNSQNQLAELPNTGSKNERQALVAGASLAALGILIFAVSKKKVKNKTVLHLVLVAGIGNGVLVSVHALENHLLLNYNTDYELTSGEKLPIPKEISGYTYIGYIKEGKTTSDFEVSNQEKSAATPTKQQKVDYNVTPNFVDHPSTVQAIQEQTPVSSTKPTEVQVVEKPFSTKLINPRKEEKQSSDSQEQLAEHKNLETKKEEKISPKEKTGVNTLNPQDEVLSGQLNKPELLYREETIETKIDFQEEIQENPDLAEGTVRVKQEGKLGKKVEIVRIFSVNKEEVSREIVSTSTTAPSPRIVEKGTKKTQVIKEQPETGVEHKDVQSGAIVEPAIQPELPEAVVSDKGEPEVQPTLPEAVVTDKGETEVQPESPDTVVSDKGEPEQVAPLPEYKGNIEQVKPETPVEKPKEQGPEKTEEVPVKPTEETPVNPNEGTTEGTSIQGAENPVQPAEESTTNSEKVSPDTSSENTGEVSSNPSDSTTSVGESNKPENNDSKNENSEKTGEEVPVNPNEGTVEGTSNQETENPVQPAEESTTNSEKVSPDTSSENTGEVSNKPSDSKPPVEESNQPEKNGTATKPENSGNTTSENGQTEPEPSNGNSTEDVSTKSNTSNSNGNEEIKQENELDPDKKVEDPEKTLELRNVSDLELYSLSNGTYKQHISLEQVPSNPNSYFVKVKSSSFKDVYLPVASISEERKNDKILYKITAKVEKLQQEIESRYKDNFTFYLAKKGTEETTNFTSFSNLVKAINQNLSGTYHLGASLNANEVELSTDDKSYIKGTFTGQLIGEKDGKHYAIYNLKKPLFESLRGATIEKLSLKNVSISGKDDIGSLANEAQNNTKIKQVHVDGVLAGERGIGGLLAKADQSSITESSFKGRIVNTYETTASYNIGGLVGHLTGSKASLTKSKATVVISSNTNSSDQTVGGIAGLVDKDAHIQNSYSEGDINNSQRFGKVAGIAGNLWDRESNSENHAGRLTNVLSDVNVTNGNAISGYHYNGMKITDAFSNKANKVFNVTLEKNEVVSKESFEERGTMLDASQIASKKAEINLITPPIVEPLSTSGKKDSDFSKIAHYQANRALVYKNIEKLLPFYNKATIVKYGNLVKENSILYQKELLSAVMMKDDQVITDIISNKQTANKLLLHYKDHSSEKFDLRYQADFANLAEYSIGDSGLLYTPNQFLYHQDSIINQVLPELNRVNYQSDAVRNTLGISPEVKLTELYLEEQFTKTKEHLAENLKKLLSSDAGLVTDNEVMTGYIIDKIKRNKEALLLGMSYLERWYNFSYGEVNVKDLVMYHPDFFGKGNTSPLDTLIELGKSGFNNLLAKNNVDTYAISLASHHGTTDLFSTLGNYRKVFLPDKTNNNWFKSQTKAYIVEEKSNIEEVKTKQGLVGTKYSIGVYDRITSATWKYRNMVLPLLTLPEKSVFVISTISSLGFGAYDRYRNSEHKAGKDLNDFVEENARETAKRQRDHYDYWYRILDDNAREKLYRNILLYDAYKFGDDNTVGKATKVANFDDPNPAMKYFFGPVGNKVGHNGHGAYATGDAVYYMGYRMLDKDGAITYTHEMTHDSDQDIYLGGYGRRSGLGPEFFAKGLLQAPDQPSDATITINSILKHKTSDSTEGQRLQVLDPTTRFNDAADLQNYVHNMFDVVYMLEYLEGQSIVKQLDAYQKMTALRKIENKYVKDPADGNDVYATNVVKNLTEDEAKKLTSFDSLIDNNILSAREYKAGTYERNGYFTIKLFAPIFSALSSEKGTPGDLMGRRMAYELLAAKGFKDGMVPYISNQFEADARANNKTITSYGKTKGLVTDTLVLQKLFNGQYNTWSDFKKAMYKERQDKFNKLNKISFKDPSQPWTRNIIKTIHSVNELQNLMNEAVRKDTETPHWYNYNPETDSAVHKLKRAIFKAYLDQTNDFRSSIFENKK</sequence>
<keyword evidence="12 17" id="KW-1133">Transmembrane helix</keyword>
<feature type="compositionally biased region" description="Polar residues" evidence="16">
    <location>
        <begin position="603"/>
        <end position="643"/>
    </location>
</feature>
<feature type="region of interest" description="Disordered" evidence="16">
    <location>
        <begin position="235"/>
        <end position="305"/>
    </location>
</feature>
<dbReference type="SMART" id="SM01208">
    <property type="entry name" value="G5"/>
    <property type="match status" value="1"/>
</dbReference>
<keyword evidence="15 17" id="KW-0472">Membrane</keyword>
<evidence type="ECO:0000313" key="20">
    <source>
        <dbReference type="EMBL" id="VNQ77889.1"/>
    </source>
</evidence>
<protein>
    <submittedName>
        <fullName evidence="20">Immunoglobulin A1 protease</fullName>
        <ecNumber evidence="20">3.4.24.13</ecNumber>
    </submittedName>
</protein>
<keyword evidence="7 17" id="KW-0812">Transmembrane</keyword>
<keyword evidence="10 20" id="KW-0378">Hydrolase</keyword>
<feature type="compositionally biased region" description="Basic and acidic residues" evidence="16">
    <location>
        <begin position="485"/>
        <end position="511"/>
    </location>
</feature>
<accession>A0A4J2FFZ4</accession>
<feature type="compositionally biased region" description="Polar residues" evidence="16">
    <location>
        <begin position="652"/>
        <end position="690"/>
    </location>
</feature>
<feature type="compositionally biased region" description="Polar residues" evidence="16">
    <location>
        <begin position="235"/>
        <end position="246"/>
    </location>
</feature>
<keyword evidence="8" id="KW-0479">Metal-binding</keyword>
<evidence type="ECO:0000256" key="15">
    <source>
        <dbReference type="ARBA" id="ARBA00023136"/>
    </source>
</evidence>
<dbReference type="GO" id="GO:0016020">
    <property type="term" value="C:membrane"/>
    <property type="evidence" value="ECO:0007669"/>
    <property type="project" value="UniProtKB-SubCell"/>
</dbReference>
<dbReference type="GO" id="GO:0006508">
    <property type="term" value="P:proteolysis"/>
    <property type="evidence" value="ECO:0007669"/>
    <property type="project" value="UniProtKB-KW"/>
</dbReference>
<dbReference type="PROSITE" id="PS51109">
    <property type="entry name" value="G5"/>
    <property type="match status" value="1"/>
</dbReference>
<evidence type="ECO:0000256" key="10">
    <source>
        <dbReference type="ARBA" id="ARBA00022801"/>
    </source>
</evidence>
<keyword evidence="6 20" id="KW-0645">Protease</keyword>
<evidence type="ECO:0000259" key="18">
    <source>
        <dbReference type="PROSITE" id="PS50847"/>
    </source>
</evidence>
<feature type="compositionally biased region" description="Polar residues" evidence="16">
    <location>
        <begin position="538"/>
        <end position="571"/>
    </location>
</feature>
<evidence type="ECO:0000256" key="8">
    <source>
        <dbReference type="ARBA" id="ARBA00022723"/>
    </source>
</evidence>
<comment type="similarity">
    <text evidence="3">Belongs to the peptidase M26 family.</text>
</comment>
<reference evidence="20" key="1">
    <citation type="submission" date="2019-04" db="EMBL/GenBank/DDBJ databases">
        <authorList>
            <consortium name="Pathogen Informatics"/>
        </authorList>
    </citation>
    <scope>NUCLEOTIDE SEQUENCE</scope>
    <source>
        <strain evidence="20">GPSC79</strain>
    </source>
</reference>
<dbReference type="Pfam" id="PF00746">
    <property type="entry name" value="Gram_pos_anchor"/>
    <property type="match status" value="1"/>
</dbReference>
<keyword evidence="9" id="KW-0732">Signal</keyword>
<dbReference type="NCBIfam" id="TIGR01168">
    <property type="entry name" value="YSIRK_signal"/>
    <property type="match status" value="1"/>
</dbReference>
<evidence type="ECO:0000256" key="13">
    <source>
        <dbReference type="ARBA" id="ARBA00023049"/>
    </source>
</evidence>
<evidence type="ECO:0000256" key="4">
    <source>
        <dbReference type="ARBA" id="ARBA00022512"/>
    </source>
</evidence>
<evidence type="ECO:0000256" key="3">
    <source>
        <dbReference type="ARBA" id="ARBA00005425"/>
    </source>
</evidence>
<feature type="region of interest" description="Disordered" evidence="16">
    <location>
        <begin position="371"/>
        <end position="724"/>
    </location>
</feature>
<keyword evidence="4" id="KW-0134">Cell wall</keyword>
<evidence type="ECO:0000256" key="16">
    <source>
        <dbReference type="SAM" id="MobiDB-lite"/>
    </source>
</evidence>
<evidence type="ECO:0000256" key="14">
    <source>
        <dbReference type="ARBA" id="ARBA00023088"/>
    </source>
</evidence>
<keyword evidence="14" id="KW-0572">Peptidoglycan-anchor</keyword>
<dbReference type="NCBIfam" id="TIGR01167">
    <property type="entry name" value="LPXTG_anchor"/>
    <property type="match status" value="1"/>
</dbReference>
<dbReference type="Gene3D" id="2.20.230.10">
    <property type="entry name" value="Resuscitation-promoting factor rpfb"/>
    <property type="match status" value="1"/>
</dbReference>
<dbReference type="Pfam" id="PF07501">
    <property type="entry name" value="G5"/>
    <property type="match status" value="1"/>
</dbReference>
<keyword evidence="5" id="KW-0964">Secreted</keyword>
<dbReference type="EMBL" id="CAATIP010000021">
    <property type="protein sequence ID" value="VNQ77889.1"/>
    <property type="molecule type" value="Genomic_DNA"/>
</dbReference>
<feature type="domain" description="G5" evidence="19">
    <location>
        <begin position="314"/>
        <end position="393"/>
    </location>
</feature>
<proteinExistence type="inferred from homology"/>
<dbReference type="Gene3D" id="2.160.20.110">
    <property type="match status" value="1"/>
</dbReference>
<feature type="compositionally biased region" description="Basic and acidic residues" evidence="16">
    <location>
        <begin position="704"/>
        <end position="724"/>
    </location>
</feature>
<dbReference type="Pfam" id="PF04650">
    <property type="entry name" value="YSIRK_signal"/>
    <property type="match status" value="1"/>
</dbReference>
<organism evidence="20">
    <name type="scientific">Streptococcus pneumoniae</name>
    <dbReference type="NCBI Taxonomy" id="1313"/>
    <lineage>
        <taxon>Bacteria</taxon>
        <taxon>Bacillati</taxon>
        <taxon>Bacillota</taxon>
        <taxon>Bacilli</taxon>
        <taxon>Lactobacillales</taxon>
        <taxon>Streptococcaceae</taxon>
        <taxon>Streptococcus</taxon>
    </lineage>
</organism>
<dbReference type="InterPro" id="IPR005877">
    <property type="entry name" value="YSIRK_signal_dom"/>
</dbReference>
<evidence type="ECO:0000256" key="5">
    <source>
        <dbReference type="ARBA" id="ARBA00022525"/>
    </source>
</evidence>
<gene>
    <name evidence="20" type="primary">iga_3</name>
    <name evidence="20" type="ORF">SAMEA2658751_01653</name>
</gene>
<dbReference type="EC" id="3.4.24.13" evidence="20"/>
<evidence type="ECO:0000256" key="2">
    <source>
        <dbReference type="ARBA" id="ARBA00004141"/>
    </source>
</evidence>
<evidence type="ECO:0000259" key="19">
    <source>
        <dbReference type="PROSITE" id="PS51109"/>
    </source>
</evidence>
<feature type="compositionally biased region" description="Basic and acidic residues" evidence="16">
    <location>
        <begin position="276"/>
        <end position="296"/>
    </location>
</feature>
<keyword evidence="13" id="KW-0482">Metalloprotease</keyword>
<name>A0A4J2FFZ4_STREE</name>
<feature type="compositionally biased region" description="Polar residues" evidence="16">
    <location>
        <begin position="516"/>
        <end position="529"/>
    </location>
</feature>
<dbReference type="Pfam" id="PF05342">
    <property type="entry name" value="Peptidase_M26_N"/>
    <property type="match status" value="1"/>
</dbReference>
<dbReference type="InterPro" id="IPR008006">
    <property type="entry name" value="Peptidase_M26_N_dom"/>
</dbReference>
<dbReference type="NCBIfam" id="NF046017">
    <property type="entry name" value="ZmpA"/>
    <property type="match status" value="1"/>
</dbReference>
<dbReference type="GO" id="GO:0004222">
    <property type="term" value="F:metalloendopeptidase activity"/>
    <property type="evidence" value="ECO:0007669"/>
    <property type="project" value="InterPro"/>
</dbReference>
<feature type="domain" description="Gram-positive cocci surface proteins LPxTG" evidence="18">
    <location>
        <begin position="96"/>
        <end position="133"/>
    </location>
</feature>
<dbReference type="GO" id="GO:0005576">
    <property type="term" value="C:extracellular region"/>
    <property type="evidence" value="ECO:0007669"/>
    <property type="project" value="InterPro"/>
</dbReference>
<evidence type="ECO:0000256" key="11">
    <source>
        <dbReference type="ARBA" id="ARBA00022833"/>
    </source>
</evidence>
<feature type="compositionally biased region" description="Basic and acidic residues" evidence="16">
    <location>
        <begin position="574"/>
        <end position="591"/>
    </location>
</feature>
<keyword evidence="11" id="KW-0862">Zinc</keyword>
<comment type="subcellular location">
    <subcellularLocation>
        <location evidence="2">Membrane</location>
        <topology evidence="2">Multi-pass membrane protein</topology>
    </subcellularLocation>
</comment>
<evidence type="ECO:0000256" key="6">
    <source>
        <dbReference type="ARBA" id="ARBA00022670"/>
    </source>
</evidence>
<comment type="cofactor">
    <cofactor evidence="1">
        <name>Zn(2+)</name>
        <dbReference type="ChEBI" id="CHEBI:29105"/>
    </cofactor>
</comment>
<dbReference type="Pfam" id="PF07580">
    <property type="entry name" value="Peptidase_M26_C"/>
    <property type="match status" value="1"/>
</dbReference>
<dbReference type="PROSITE" id="PS50847">
    <property type="entry name" value="GRAM_POS_ANCHORING"/>
    <property type="match status" value="1"/>
</dbReference>
<feature type="transmembrane region" description="Helical" evidence="17">
    <location>
        <begin position="134"/>
        <end position="154"/>
    </location>
</feature>
<evidence type="ECO:0000256" key="17">
    <source>
        <dbReference type="SAM" id="Phobius"/>
    </source>
</evidence>